<dbReference type="InterPro" id="IPR025463">
    <property type="entry name" value="DUF4314"/>
</dbReference>
<sequence length="418" mass="47640">MEFKTVSHANHADMVGLTRVVTTVQTVGFYSKIKDQPEHPFSTCNHGKGFYTDFGKAGNYIFDGTTVKVKDTRKQDRGVIYELEFYDREQNMEETMMDRKMVNFIKEQYPPGTRIRLNAMDDPYAPILPGTEGEVDFVDDEGQIFMKWDNGRTLPLIPGEDSFTVLPPKLTSLKLYMPLTADLYERNEYGEFDDSSTLLEGSELRGYQDQITAALVKNRMPEEAERGIMHWYDEADSVDRKVRSAVFIVEERDRQLWGVAECRVTGELSDTELETLKEYLTGQASDGWGEGFEQREISVDDGGELYVHLWNSDEWSIQTEQELFSPKLAEGLPEMCFSTLPGTGELICIKRGESGYYPSDWSTDNPQQNHELADYNNERLGVTQEQRLAMECGSMHGWGVPGADPSYYEQKMGGMKFG</sequence>
<dbReference type="Pfam" id="PF14192">
    <property type="entry name" value="DUF4314"/>
    <property type="match status" value="1"/>
</dbReference>
<comment type="caution">
    <text evidence="2">The sequence shown here is derived from an EMBL/GenBank/DDBJ whole genome shotgun (WGS) entry which is preliminary data.</text>
</comment>
<evidence type="ECO:0000259" key="1">
    <source>
        <dbReference type="Pfam" id="PF14192"/>
    </source>
</evidence>
<dbReference type="AlphaFoldDB" id="K1U197"/>
<organism evidence="2">
    <name type="scientific">human gut metagenome</name>
    <dbReference type="NCBI Taxonomy" id="408170"/>
    <lineage>
        <taxon>unclassified sequences</taxon>
        <taxon>metagenomes</taxon>
        <taxon>organismal metagenomes</taxon>
    </lineage>
</organism>
<proteinExistence type="predicted"/>
<accession>K1U197</accession>
<dbReference type="EMBL" id="AJWY01003212">
    <property type="protein sequence ID" value="EKC76018.1"/>
    <property type="molecule type" value="Genomic_DNA"/>
</dbReference>
<reference evidence="2" key="1">
    <citation type="journal article" date="2013" name="Environ. Microbiol.">
        <title>Microbiota from the distal guts of lean and obese adolescents exhibit partial functional redundancy besides clear differences in community structure.</title>
        <authorList>
            <person name="Ferrer M."/>
            <person name="Ruiz A."/>
            <person name="Lanza F."/>
            <person name="Haange S.B."/>
            <person name="Oberbach A."/>
            <person name="Till H."/>
            <person name="Bargiela R."/>
            <person name="Campoy C."/>
            <person name="Segura M.T."/>
            <person name="Richter M."/>
            <person name="von Bergen M."/>
            <person name="Seifert J."/>
            <person name="Suarez A."/>
        </authorList>
    </citation>
    <scope>NUCLEOTIDE SEQUENCE</scope>
</reference>
<name>K1U197_9ZZZZ</name>
<feature type="domain" description="DUF4314" evidence="1">
    <location>
        <begin position="99"/>
        <end position="165"/>
    </location>
</feature>
<protein>
    <recommendedName>
        <fullName evidence="1">DUF4314 domain-containing protein</fullName>
    </recommendedName>
</protein>
<evidence type="ECO:0000313" key="2">
    <source>
        <dbReference type="EMBL" id="EKC76018.1"/>
    </source>
</evidence>
<gene>
    <name evidence="2" type="ORF">LEA_04904</name>
</gene>